<evidence type="ECO:0000256" key="5">
    <source>
        <dbReference type="SAM" id="Coils"/>
    </source>
</evidence>
<evidence type="ECO:0000259" key="7">
    <source>
        <dbReference type="Pfam" id="PF25876"/>
    </source>
</evidence>
<dbReference type="Gene3D" id="2.40.30.170">
    <property type="match status" value="1"/>
</dbReference>
<organism evidence="10 11">
    <name type="scientific">Sphingobacterium thalpophilum</name>
    <dbReference type="NCBI Taxonomy" id="259"/>
    <lineage>
        <taxon>Bacteria</taxon>
        <taxon>Pseudomonadati</taxon>
        <taxon>Bacteroidota</taxon>
        <taxon>Sphingobacteriia</taxon>
        <taxon>Sphingobacteriales</taxon>
        <taxon>Sphingobacteriaceae</taxon>
        <taxon>Sphingobacterium</taxon>
    </lineage>
</organism>
<feature type="domain" description="Multidrug resistance protein MdtA-like alpha-helical hairpin" evidence="7">
    <location>
        <begin position="121"/>
        <end position="185"/>
    </location>
</feature>
<feature type="domain" description="Multidrug resistance protein MdtA-like barrel-sandwich hybrid" evidence="8">
    <location>
        <begin position="54"/>
        <end position="247"/>
    </location>
</feature>
<dbReference type="Pfam" id="PF25954">
    <property type="entry name" value="Beta-barrel_RND_2"/>
    <property type="match status" value="1"/>
</dbReference>
<accession>A0A4U9UG12</accession>
<dbReference type="InterPro" id="IPR058625">
    <property type="entry name" value="MdtA-like_BSH"/>
</dbReference>
<evidence type="ECO:0000256" key="6">
    <source>
        <dbReference type="SAM" id="Phobius"/>
    </source>
</evidence>
<dbReference type="PANTHER" id="PTHR30386:SF26">
    <property type="entry name" value="TRANSPORT PROTEIN COMB"/>
    <property type="match status" value="1"/>
</dbReference>
<dbReference type="GO" id="GO:0055085">
    <property type="term" value="P:transmembrane transport"/>
    <property type="evidence" value="ECO:0007669"/>
    <property type="project" value="InterPro"/>
</dbReference>
<feature type="transmembrane region" description="Helical" evidence="6">
    <location>
        <begin position="12"/>
        <end position="34"/>
    </location>
</feature>
<dbReference type="InterPro" id="IPR058792">
    <property type="entry name" value="Beta-barrel_RND_2"/>
</dbReference>
<sequence length="349" mass="38612">MNKNKTDKIVVNLTKCFGIVLLVGIIIWAATYLLKGYHYEQTNDAQVDAYLSPINAKVGGYISKIYYKDNQLVKKGDTLVVIELDEYGLKKDAAAAELMSAQAKLPVLAANEETQLKSIEVIKAQLAGAKARLNQQQKEFDRYKNLLNDGSTTQQKFDNISASLAIAQSDYDQAKASLQVAESKLNDYSTQRNAIQAEIKIKETLLARQELDIRYTVITAPFDGQIGKKTIQEGQLIQPGQTLAFLVNKAEEKWVVANYKETQVGNFRIGQAVSIEVDAFPNEKFAGAIESLSPTTGSRYSLLPPDNATGNFVKIIQRIPVRIKLTDTPEKLAKLSAGMNANVYVLKDE</sequence>
<keyword evidence="3 6" id="KW-1133">Transmembrane helix</keyword>
<dbReference type="GeneID" id="78460975"/>
<dbReference type="PANTHER" id="PTHR30386">
    <property type="entry name" value="MEMBRANE FUSION SUBUNIT OF EMRAB-TOLC MULTIDRUG EFFLUX PUMP"/>
    <property type="match status" value="1"/>
</dbReference>
<reference evidence="10 11" key="1">
    <citation type="submission" date="2019-05" db="EMBL/GenBank/DDBJ databases">
        <authorList>
            <consortium name="Pathogen Informatics"/>
        </authorList>
    </citation>
    <scope>NUCLEOTIDE SEQUENCE [LARGE SCALE GENOMIC DNA]</scope>
    <source>
        <strain evidence="10 11">NCTC11429</strain>
    </source>
</reference>
<dbReference type="Gene3D" id="2.40.50.100">
    <property type="match status" value="1"/>
</dbReference>
<dbReference type="InterPro" id="IPR058624">
    <property type="entry name" value="MdtA-like_HH"/>
</dbReference>
<dbReference type="RefSeq" id="WP_028071454.1">
    <property type="nucleotide sequence ID" value="NZ_LR590484.1"/>
</dbReference>
<evidence type="ECO:0000259" key="8">
    <source>
        <dbReference type="Pfam" id="PF25917"/>
    </source>
</evidence>
<dbReference type="Proteomes" id="UP000308196">
    <property type="component" value="Chromosome"/>
</dbReference>
<evidence type="ECO:0000259" key="9">
    <source>
        <dbReference type="Pfam" id="PF25954"/>
    </source>
</evidence>
<dbReference type="Gene3D" id="1.10.287.470">
    <property type="entry name" value="Helix hairpin bin"/>
    <property type="match status" value="1"/>
</dbReference>
<comment type="subcellular location">
    <subcellularLocation>
        <location evidence="1">Membrane</location>
        <topology evidence="1">Single-pass membrane protein</topology>
    </subcellularLocation>
</comment>
<keyword evidence="4 6" id="KW-0472">Membrane</keyword>
<dbReference type="GO" id="GO:0016020">
    <property type="term" value="C:membrane"/>
    <property type="evidence" value="ECO:0007669"/>
    <property type="project" value="UniProtKB-SubCell"/>
</dbReference>
<protein>
    <submittedName>
        <fullName evidence="10">Inner membrane protein yiaV</fullName>
    </submittedName>
</protein>
<dbReference type="EMBL" id="LR590484">
    <property type="protein sequence ID" value="VTR28191.1"/>
    <property type="molecule type" value="Genomic_DNA"/>
</dbReference>
<dbReference type="Pfam" id="PF25917">
    <property type="entry name" value="BSH_RND"/>
    <property type="match status" value="1"/>
</dbReference>
<name>A0A4U9UG12_9SPHI</name>
<evidence type="ECO:0000256" key="2">
    <source>
        <dbReference type="ARBA" id="ARBA00022692"/>
    </source>
</evidence>
<keyword evidence="2 6" id="KW-0812">Transmembrane</keyword>
<feature type="domain" description="CusB-like beta-barrel" evidence="9">
    <location>
        <begin position="254"/>
        <end position="296"/>
    </location>
</feature>
<proteinExistence type="predicted"/>
<evidence type="ECO:0000256" key="3">
    <source>
        <dbReference type="ARBA" id="ARBA00022989"/>
    </source>
</evidence>
<dbReference type="SUPFAM" id="SSF111369">
    <property type="entry name" value="HlyD-like secretion proteins"/>
    <property type="match status" value="3"/>
</dbReference>
<evidence type="ECO:0000256" key="1">
    <source>
        <dbReference type="ARBA" id="ARBA00004167"/>
    </source>
</evidence>
<dbReference type="STRING" id="1123265.GCA_000686625_04905"/>
<evidence type="ECO:0000313" key="11">
    <source>
        <dbReference type="Proteomes" id="UP000308196"/>
    </source>
</evidence>
<dbReference type="InterPro" id="IPR050739">
    <property type="entry name" value="MFP"/>
</dbReference>
<keyword evidence="5" id="KW-0175">Coiled coil</keyword>
<dbReference type="KEGG" id="stha:NCTC11429_00143"/>
<dbReference type="AlphaFoldDB" id="A0A4U9UG12"/>
<evidence type="ECO:0000313" key="10">
    <source>
        <dbReference type="EMBL" id="VTR28191.1"/>
    </source>
</evidence>
<dbReference type="Pfam" id="PF25876">
    <property type="entry name" value="HH_MFP_RND"/>
    <property type="match status" value="1"/>
</dbReference>
<gene>
    <name evidence="10" type="primary">yiaV_1</name>
    <name evidence="10" type="ORF">NCTC11429_00143</name>
</gene>
<evidence type="ECO:0000256" key="4">
    <source>
        <dbReference type="ARBA" id="ARBA00023136"/>
    </source>
</evidence>
<feature type="coiled-coil region" evidence="5">
    <location>
        <begin position="119"/>
        <end position="198"/>
    </location>
</feature>